<sequence>MLKSLDLRPFRGTALLGALPRPSIGTADPTGSVREILSRVKNEGDSALYDLTKRFDNVTLDHLQVGKDEMEAAFGRIDNALREALLAAKYSVVRVHEEELKLLAEHELIDNFGMRITYKTQPVDRAGCYVPGGVARYPSSVIMTASIAKVAGVREVVLCVPPQPDGTVDDATLAAAHICEVDYVFSIGGAQAIGAMAYGTESVPKVDVIVGPGNVYVSIAKREVSQVVGVPSSFAGPSEVVVVADESVPPKWSALDIAVQAEHGPNGLAWFITWNEEYAKAVEEELESYLDEASRKDHIASTLSTQGYSALVRNRDQAIEVANLIAPEHLELLYHDAGQDLDKVTNAGAVFVGPYGTAAYGDYVAGPSHVLPTYSTARFASVLGVSDFRKRMHFIEVTRDAVDQISWAAEEIAGAEGLEAHSDSIRVRRSEGELDEA</sequence>
<dbReference type="GO" id="GO:0005829">
    <property type="term" value="C:cytosol"/>
    <property type="evidence" value="ECO:0007669"/>
    <property type="project" value="TreeGrafter"/>
</dbReference>
<feature type="binding site" evidence="11">
    <location>
        <position position="362"/>
    </location>
    <ligand>
        <name>substrate</name>
    </ligand>
</feature>
<dbReference type="RefSeq" id="WP_072790821.1">
    <property type="nucleotide sequence ID" value="NZ_FQUL01000021.1"/>
</dbReference>
<feature type="binding site" evidence="11">
    <location>
        <position position="260"/>
    </location>
    <ligand>
        <name>substrate</name>
    </ligand>
</feature>
<comment type="pathway">
    <text evidence="2">Amino-acid biosynthesis; L-histidine biosynthesis; L-histidine from 5-phospho-alpha-D-ribose 1-diphosphate: step 9/9.</text>
</comment>
<dbReference type="OrthoDB" id="9805269at2"/>
<dbReference type="Proteomes" id="UP000184295">
    <property type="component" value="Unassembled WGS sequence"/>
</dbReference>
<accession>A0A1M4W263</accession>
<evidence type="ECO:0000256" key="5">
    <source>
        <dbReference type="ARBA" id="ARBA00022723"/>
    </source>
</evidence>
<organism evidence="14 15">
    <name type="scientific">Ferrithrix thermotolerans DSM 19514</name>
    <dbReference type="NCBI Taxonomy" id="1121881"/>
    <lineage>
        <taxon>Bacteria</taxon>
        <taxon>Bacillati</taxon>
        <taxon>Actinomycetota</taxon>
        <taxon>Acidimicrobiia</taxon>
        <taxon>Acidimicrobiales</taxon>
        <taxon>Acidimicrobiaceae</taxon>
        <taxon>Ferrithrix</taxon>
    </lineage>
</organism>
<dbReference type="AlphaFoldDB" id="A0A1M4W263"/>
<evidence type="ECO:0000256" key="7">
    <source>
        <dbReference type="ARBA" id="ARBA00023002"/>
    </source>
</evidence>
<dbReference type="GO" id="GO:0046872">
    <property type="term" value="F:metal ion binding"/>
    <property type="evidence" value="ECO:0007669"/>
    <property type="project" value="UniProtKB-KW"/>
</dbReference>
<keyword evidence="6 12" id="KW-0862">Zinc</keyword>
<dbReference type="Gene3D" id="1.20.5.1300">
    <property type="match status" value="1"/>
</dbReference>
<gene>
    <name evidence="14" type="ORF">SAMN02745225_01517</name>
</gene>
<feature type="binding site" evidence="12">
    <location>
        <position position="260"/>
    </location>
    <ligand>
        <name>Zn(2+)</name>
        <dbReference type="ChEBI" id="CHEBI:29105"/>
    </ligand>
</feature>
<proteinExistence type="inferred from homology"/>
<dbReference type="InterPro" id="IPR012131">
    <property type="entry name" value="Hstdl_DH"/>
</dbReference>
<protein>
    <recommendedName>
        <fullName evidence="4">Histidinol dehydrogenase</fullName>
    </recommendedName>
</protein>
<feature type="binding site" evidence="10">
    <location>
        <position position="191"/>
    </location>
    <ligand>
        <name>NAD(+)</name>
        <dbReference type="ChEBI" id="CHEBI:57540"/>
    </ligand>
</feature>
<keyword evidence="10" id="KW-0520">NAD</keyword>
<dbReference type="PANTHER" id="PTHR21256">
    <property type="entry name" value="HISTIDINOL DEHYDROGENASE HDH"/>
    <property type="match status" value="1"/>
</dbReference>
<dbReference type="Gene3D" id="3.40.50.1980">
    <property type="entry name" value="Nitrogenase molybdenum iron protein domain"/>
    <property type="match status" value="2"/>
</dbReference>
<dbReference type="UniPathway" id="UPA00031">
    <property type="reaction ID" value="UER00014"/>
</dbReference>
<comment type="similarity">
    <text evidence="3 8 13">Belongs to the histidinol dehydrogenase family.</text>
</comment>
<evidence type="ECO:0000256" key="9">
    <source>
        <dbReference type="PIRSR" id="PIRSR000099-1"/>
    </source>
</evidence>
<feature type="active site" description="Proton acceptor" evidence="9">
    <location>
        <position position="328"/>
    </location>
</feature>
<dbReference type="EMBL" id="FQUL01000021">
    <property type="protein sequence ID" value="SHE75299.1"/>
    <property type="molecule type" value="Genomic_DNA"/>
</dbReference>
<evidence type="ECO:0000313" key="14">
    <source>
        <dbReference type="EMBL" id="SHE75299.1"/>
    </source>
</evidence>
<feature type="binding site" evidence="11">
    <location>
        <position position="263"/>
    </location>
    <ligand>
        <name>substrate</name>
    </ligand>
</feature>
<name>A0A1M4W263_9ACTN</name>
<feature type="binding site" evidence="10">
    <location>
        <position position="214"/>
    </location>
    <ligand>
        <name>NAD(+)</name>
        <dbReference type="ChEBI" id="CHEBI:57540"/>
    </ligand>
</feature>
<feature type="active site" description="Proton acceptor" evidence="9">
    <location>
        <position position="329"/>
    </location>
</feature>
<feature type="binding site" evidence="10">
    <location>
        <position position="129"/>
    </location>
    <ligand>
        <name>NAD(+)</name>
        <dbReference type="ChEBI" id="CHEBI:57540"/>
    </ligand>
</feature>
<feature type="binding site" evidence="11">
    <location>
        <position position="421"/>
    </location>
    <ligand>
        <name>substrate</name>
    </ligand>
</feature>
<feature type="binding site" evidence="12">
    <location>
        <position position="421"/>
    </location>
    <ligand>
        <name>Zn(2+)</name>
        <dbReference type="ChEBI" id="CHEBI:29105"/>
    </ligand>
</feature>
<evidence type="ECO:0000256" key="11">
    <source>
        <dbReference type="PIRSR" id="PIRSR000099-3"/>
    </source>
</evidence>
<evidence type="ECO:0000256" key="1">
    <source>
        <dbReference type="ARBA" id="ARBA00003850"/>
    </source>
</evidence>
<evidence type="ECO:0000256" key="10">
    <source>
        <dbReference type="PIRSR" id="PIRSR000099-2"/>
    </source>
</evidence>
<evidence type="ECO:0000256" key="8">
    <source>
        <dbReference type="PIRNR" id="PIRNR000099"/>
    </source>
</evidence>
<dbReference type="InterPro" id="IPR016161">
    <property type="entry name" value="Ald_DH/histidinol_DH"/>
</dbReference>
<feature type="binding site" evidence="12">
    <location>
        <position position="263"/>
    </location>
    <ligand>
        <name>Zn(2+)</name>
        <dbReference type="ChEBI" id="CHEBI:29105"/>
    </ligand>
</feature>
<dbReference type="SUPFAM" id="SSF53720">
    <property type="entry name" value="ALDH-like"/>
    <property type="match status" value="1"/>
</dbReference>
<keyword evidence="7 8" id="KW-0560">Oxidoreductase</keyword>
<evidence type="ECO:0000256" key="3">
    <source>
        <dbReference type="ARBA" id="ARBA00010178"/>
    </source>
</evidence>
<dbReference type="GO" id="GO:0051287">
    <property type="term" value="F:NAD binding"/>
    <property type="evidence" value="ECO:0007669"/>
    <property type="project" value="InterPro"/>
</dbReference>
<dbReference type="PIRSF" id="PIRSF000099">
    <property type="entry name" value="Histidinol_dh"/>
    <property type="match status" value="1"/>
</dbReference>
<dbReference type="NCBIfam" id="TIGR00069">
    <property type="entry name" value="hisD"/>
    <property type="match status" value="1"/>
</dbReference>
<feature type="binding site" evidence="11">
    <location>
        <position position="329"/>
    </location>
    <ligand>
        <name>substrate</name>
    </ligand>
</feature>
<comment type="cofactor">
    <cofactor evidence="12">
        <name>Zn(2+)</name>
        <dbReference type="ChEBI" id="CHEBI:29105"/>
    </cofactor>
    <text evidence="12">Binds 1 zinc ion per subunit.</text>
</comment>
<feature type="binding site" evidence="12">
    <location>
        <position position="362"/>
    </location>
    <ligand>
        <name>Zn(2+)</name>
        <dbReference type="ChEBI" id="CHEBI:29105"/>
    </ligand>
</feature>
<keyword evidence="5 12" id="KW-0479">Metal-binding</keyword>
<evidence type="ECO:0000256" key="2">
    <source>
        <dbReference type="ARBA" id="ARBA00004940"/>
    </source>
</evidence>
<dbReference type="PRINTS" id="PR00083">
    <property type="entry name" value="HOLDHDRGNASE"/>
</dbReference>
<evidence type="ECO:0000256" key="4">
    <source>
        <dbReference type="ARBA" id="ARBA00016531"/>
    </source>
</evidence>
<feature type="binding site" evidence="11">
    <location>
        <position position="238"/>
    </location>
    <ligand>
        <name>substrate</name>
    </ligand>
</feature>
<reference evidence="15" key="1">
    <citation type="submission" date="2016-11" db="EMBL/GenBank/DDBJ databases">
        <authorList>
            <person name="Varghese N."/>
            <person name="Submissions S."/>
        </authorList>
    </citation>
    <scope>NUCLEOTIDE SEQUENCE [LARGE SCALE GENOMIC DNA]</scope>
    <source>
        <strain evidence="15">DSM 19514</strain>
    </source>
</reference>
<comment type="function">
    <text evidence="1">Catalyzes the sequential NAD-dependent oxidations of L-histidinol to L-histidinaldehyde and then to L-histidine.</text>
</comment>
<evidence type="ECO:0000256" key="6">
    <source>
        <dbReference type="ARBA" id="ARBA00022833"/>
    </source>
</evidence>
<dbReference type="PANTHER" id="PTHR21256:SF2">
    <property type="entry name" value="HISTIDINE BIOSYNTHESIS TRIFUNCTIONAL PROTEIN"/>
    <property type="match status" value="1"/>
</dbReference>
<dbReference type="GO" id="GO:0004399">
    <property type="term" value="F:histidinol dehydrogenase activity"/>
    <property type="evidence" value="ECO:0007669"/>
    <property type="project" value="InterPro"/>
</dbReference>
<keyword evidence="15" id="KW-1185">Reference proteome</keyword>
<dbReference type="InterPro" id="IPR022695">
    <property type="entry name" value="Histidinol_DH_monofunct"/>
</dbReference>
<dbReference type="STRING" id="1121881.SAMN02745225_01517"/>
<dbReference type="FunFam" id="3.40.50.1980:FF:000001">
    <property type="entry name" value="Histidinol dehydrogenase"/>
    <property type="match status" value="1"/>
</dbReference>
<evidence type="ECO:0000256" key="13">
    <source>
        <dbReference type="RuleBase" id="RU004175"/>
    </source>
</evidence>
<dbReference type="Pfam" id="PF00815">
    <property type="entry name" value="Histidinol_dh"/>
    <property type="match status" value="1"/>
</dbReference>
<dbReference type="GO" id="GO:0000105">
    <property type="term" value="P:L-histidine biosynthetic process"/>
    <property type="evidence" value="ECO:0007669"/>
    <property type="project" value="UniProtKB-UniPathway"/>
</dbReference>
<feature type="binding site" evidence="11">
    <location>
        <position position="416"/>
    </location>
    <ligand>
        <name>substrate</name>
    </ligand>
</feature>
<evidence type="ECO:0000313" key="15">
    <source>
        <dbReference type="Proteomes" id="UP000184295"/>
    </source>
</evidence>
<dbReference type="CDD" id="cd06572">
    <property type="entry name" value="Histidinol_dh"/>
    <property type="match status" value="1"/>
</dbReference>
<evidence type="ECO:0000256" key="12">
    <source>
        <dbReference type="PIRSR" id="PIRSR000099-4"/>
    </source>
</evidence>